<comment type="similarity">
    <text evidence="3">Belongs to the AB hydrolase superfamily. LDAH family.</text>
</comment>
<dbReference type="EC" id="3.1.1.13" evidence="9"/>
<evidence type="ECO:0000313" key="12">
    <source>
        <dbReference type="Proteomes" id="UP001652621"/>
    </source>
</evidence>
<dbReference type="EnsemblMetazoa" id="MDOA014823-RA">
    <property type="protein sequence ID" value="MDOA014823-PA"/>
    <property type="gene ID" value="MDOA014823"/>
</dbReference>
<dbReference type="SUPFAM" id="SSF53474">
    <property type="entry name" value="alpha/beta-Hydrolases"/>
    <property type="match status" value="1"/>
</dbReference>
<dbReference type="VEuPathDB" id="VectorBase:MDOA014823"/>
<dbReference type="Gene3D" id="3.40.50.1820">
    <property type="entry name" value="alpha/beta hydrolase"/>
    <property type="match status" value="1"/>
</dbReference>
<reference evidence="11" key="1">
    <citation type="submission" date="2020-05" db="UniProtKB">
        <authorList>
            <consortium name="EnsemblMetazoa"/>
        </authorList>
    </citation>
    <scope>IDENTIFICATION</scope>
    <source>
        <strain evidence="11">Aabys</strain>
    </source>
</reference>
<keyword evidence="12" id="KW-1185">Reference proteome</keyword>
<dbReference type="KEGG" id="mde:101888108"/>
<dbReference type="RefSeq" id="XP_005176793.1">
    <property type="nucleotide sequence ID" value="XM_005176736.3"/>
</dbReference>
<organism evidence="11">
    <name type="scientific">Musca domestica</name>
    <name type="common">House fly</name>
    <dbReference type="NCBI Taxonomy" id="7370"/>
    <lineage>
        <taxon>Eukaryota</taxon>
        <taxon>Metazoa</taxon>
        <taxon>Ecdysozoa</taxon>
        <taxon>Arthropoda</taxon>
        <taxon>Hexapoda</taxon>
        <taxon>Insecta</taxon>
        <taxon>Pterygota</taxon>
        <taxon>Neoptera</taxon>
        <taxon>Endopterygota</taxon>
        <taxon>Diptera</taxon>
        <taxon>Brachycera</taxon>
        <taxon>Muscomorpha</taxon>
        <taxon>Muscoidea</taxon>
        <taxon>Muscidae</taxon>
        <taxon>Musca</taxon>
    </lineage>
</organism>
<evidence type="ECO:0000256" key="1">
    <source>
        <dbReference type="ARBA" id="ARBA00004240"/>
    </source>
</evidence>
<dbReference type="eggNOG" id="KOG3975">
    <property type="taxonomic scope" value="Eukaryota"/>
</dbReference>
<protein>
    <recommendedName>
        <fullName evidence="4">Lipid droplet-associated hydrolase</fullName>
        <ecNumber evidence="9">3.1.1.13</ecNumber>
    </recommendedName>
    <alternativeName>
        <fullName evidence="8">Lipid droplet-associated serine hydrolase</fullName>
    </alternativeName>
</protein>
<evidence type="ECO:0000256" key="8">
    <source>
        <dbReference type="ARBA" id="ARBA00031924"/>
    </source>
</evidence>
<dbReference type="STRING" id="7370.A0A1I8NG96"/>
<evidence type="ECO:0000313" key="13">
    <source>
        <dbReference type="RefSeq" id="XP_005176793.1"/>
    </source>
</evidence>
<dbReference type="PANTHER" id="PTHR13390">
    <property type="entry name" value="LIPASE"/>
    <property type="match status" value="1"/>
</dbReference>
<comment type="catalytic activity">
    <reaction evidence="10">
        <text>a cholesterol ester + H2O = cholesterol + a fatty acid + H(+)</text>
        <dbReference type="Rhea" id="RHEA:36403"/>
        <dbReference type="ChEBI" id="CHEBI:15377"/>
        <dbReference type="ChEBI" id="CHEBI:15378"/>
        <dbReference type="ChEBI" id="CHEBI:16113"/>
        <dbReference type="ChEBI" id="CHEBI:17002"/>
        <dbReference type="ChEBI" id="CHEBI:28868"/>
        <dbReference type="EC" id="3.1.1.13"/>
    </reaction>
    <physiologicalReaction direction="left-to-right" evidence="10">
        <dbReference type="Rhea" id="RHEA:36404"/>
    </physiologicalReaction>
</comment>
<comment type="subcellular location">
    <subcellularLocation>
        <location evidence="1">Endoplasmic reticulum</location>
    </subcellularLocation>
    <subcellularLocation>
        <location evidence="2">Lipid droplet</location>
    </subcellularLocation>
</comment>
<dbReference type="GO" id="GO:0034389">
    <property type="term" value="P:lipid droplet organization"/>
    <property type="evidence" value="ECO:0007669"/>
    <property type="project" value="UniProtKB-ARBA"/>
</dbReference>
<evidence type="ECO:0000256" key="4">
    <source>
        <dbReference type="ARBA" id="ARBA00019242"/>
    </source>
</evidence>
<evidence type="ECO:0000256" key="5">
    <source>
        <dbReference type="ARBA" id="ARBA00022677"/>
    </source>
</evidence>
<evidence type="ECO:0000256" key="10">
    <source>
        <dbReference type="ARBA" id="ARBA00049527"/>
    </source>
</evidence>
<sequence>MKEAFVNICNVPTRIITYGGWVEESLDDVKEVAICITGNPGLPGFYGEFCETLHERLEKKMPVWIIGHAGHDDPPENSLREVPQLKGNEEMFDLDGQIRHKAEFIEKYVPDNVKIHLMGHSIGAWMVLQLLQKDAIRKRIKKCYLLFPTIERMIESPNGWTFTKIGLPLYSVFGFLIALLNRLPKLLLILLVQIYFWFSSIPSHHLNTVLGYIKATVTEKVVFLAEDEMARVRGLQKDIIRDNLPLLKLYYGTTDGWVPVKYYNQLREQFPDIDAQLDTKKIDHSFVLRSSKQMGGIIADMIVENSEILGTK</sequence>
<dbReference type="InterPro" id="IPR019363">
    <property type="entry name" value="LDAH"/>
</dbReference>
<dbReference type="GO" id="GO:0005783">
    <property type="term" value="C:endoplasmic reticulum"/>
    <property type="evidence" value="ECO:0007669"/>
    <property type="project" value="UniProtKB-SubCell"/>
</dbReference>
<evidence type="ECO:0000256" key="9">
    <source>
        <dbReference type="ARBA" id="ARBA00039150"/>
    </source>
</evidence>
<dbReference type="GO" id="GO:0004771">
    <property type="term" value="F:sterol ester esterase activity"/>
    <property type="evidence" value="ECO:0007669"/>
    <property type="project" value="UniProtKB-EC"/>
</dbReference>
<evidence type="ECO:0000256" key="6">
    <source>
        <dbReference type="ARBA" id="ARBA00022801"/>
    </source>
</evidence>
<dbReference type="Proteomes" id="UP001652621">
    <property type="component" value="Unplaced"/>
</dbReference>
<dbReference type="InterPro" id="IPR029058">
    <property type="entry name" value="AB_hydrolase_fold"/>
</dbReference>
<keyword evidence="5" id="KW-0551">Lipid droplet</keyword>
<dbReference type="PANTHER" id="PTHR13390:SF0">
    <property type="entry name" value="LIPID DROPLET-ASSOCIATED HYDROLASE"/>
    <property type="match status" value="1"/>
</dbReference>
<dbReference type="FunFam" id="3.40.50.1820:FF:000068">
    <property type="entry name" value="Lipid droplet associated hydrolase"/>
    <property type="match status" value="1"/>
</dbReference>
<dbReference type="VEuPathDB" id="VectorBase:MDOMA2_004052"/>
<name>A0A1I8NG96_MUSDO</name>
<keyword evidence="6 13" id="KW-0378">Hydrolase</keyword>
<evidence type="ECO:0000256" key="3">
    <source>
        <dbReference type="ARBA" id="ARBA00008300"/>
    </source>
</evidence>
<dbReference type="GO" id="GO:0005811">
    <property type="term" value="C:lipid droplet"/>
    <property type="evidence" value="ECO:0007669"/>
    <property type="project" value="UniProtKB-SubCell"/>
</dbReference>
<keyword evidence="7" id="KW-0256">Endoplasmic reticulum</keyword>
<dbReference type="AlphaFoldDB" id="A0A1I8NG96"/>
<accession>A0A1I8NG96</accession>
<evidence type="ECO:0000256" key="7">
    <source>
        <dbReference type="ARBA" id="ARBA00022824"/>
    </source>
</evidence>
<proteinExistence type="inferred from homology"/>
<evidence type="ECO:0000313" key="11">
    <source>
        <dbReference type="EnsemblMetazoa" id="MDOA014823-PA"/>
    </source>
</evidence>
<dbReference type="OrthoDB" id="448051at2759"/>
<dbReference type="GO" id="GO:0019915">
    <property type="term" value="P:lipid storage"/>
    <property type="evidence" value="ECO:0007669"/>
    <property type="project" value="InterPro"/>
</dbReference>
<evidence type="ECO:0000256" key="2">
    <source>
        <dbReference type="ARBA" id="ARBA00004502"/>
    </source>
</evidence>
<gene>
    <name evidence="11" type="primary">101888108</name>
    <name evidence="13" type="synonym">LOC101888108</name>
</gene>
<reference evidence="13" key="2">
    <citation type="submission" date="2025-04" db="UniProtKB">
        <authorList>
            <consortium name="RefSeq"/>
        </authorList>
    </citation>
    <scope>IDENTIFICATION</scope>
    <source>
        <strain evidence="13">Aabys</strain>
    </source>
</reference>
<dbReference type="Pfam" id="PF10230">
    <property type="entry name" value="LIDHydrolase"/>
    <property type="match status" value="1"/>
</dbReference>